<evidence type="ECO:0000259" key="2">
    <source>
        <dbReference type="Pfam" id="PF25137"/>
    </source>
</evidence>
<keyword evidence="1" id="KW-0560">Oxidoreductase</keyword>
<evidence type="ECO:0000313" key="4">
    <source>
        <dbReference type="Proteomes" id="UP000054560"/>
    </source>
</evidence>
<dbReference type="Pfam" id="PF25137">
    <property type="entry name" value="ADH_Fe_C"/>
    <property type="match status" value="1"/>
</dbReference>
<dbReference type="RefSeq" id="XP_014157820.1">
    <property type="nucleotide sequence ID" value="XM_014302345.1"/>
</dbReference>
<dbReference type="OrthoDB" id="339764at2759"/>
<dbReference type="Proteomes" id="UP000054560">
    <property type="component" value="Unassembled WGS sequence"/>
</dbReference>
<evidence type="ECO:0000313" key="3">
    <source>
        <dbReference type="EMBL" id="KNC83918.1"/>
    </source>
</evidence>
<dbReference type="InterPro" id="IPR056798">
    <property type="entry name" value="ADH_Fe_C"/>
</dbReference>
<dbReference type="EMBL" id="KQ241801">
    <property type="protein sequence ID" value="KNC83918.1"/>
    <property type="molecule type" value="Genomic_DNA"/>
</dbReference>
<dbReference type="PANTHER" id="PTHR11496:SF102">
    <property type="entry name" value="ALCOHOL DEHYDROGENASE 4"/>
    <property type="match status" value="1"/>
</dbReference>
<dbReference type="PANTHER" id="PTHR11496">
    <property type="entry name" value="ALCOHOL DEHYDROGENASE"/>
    <property type="match status" value="1"/>
</dbReference>
<keyword evidence="4" id="KW-1185">Reference proteome</keyword>
<protein>
    <recommendedName>
        <fullName evidence="2">Fe-containing alcohol dehydrogenase-like C-terminal domain-containing protein</fullName>
    </recommendedName>
</protein>
<dbReference type="InterPro" id="IPR039697">
    <property type="entry name" value="Alcohol_dehydrogenase_Fe"/>
</dbReference>
<feature type="domain" description="Fe-containing alcohol dehydrogenase-like C-terminal" evidence="2">
    <location>
        <begin position="28"/>
        <end position="223"/>
    </location>
</feature>
<reference evidence="3 4" key="1">
    <citation type="submission" date="2011-02" db="EMBL/GenBank/DDBJ databases">
        <title>The Genome Sequence of Sphaeroforma arctica JP610.</title>
        <authorList>
            <consortium name="The Broad Institute Genome Sequencing Platform"/>
            <person name="Russ C."/>
            <person name="Cuomo C."/>
            <person name="Young S.K."/>
            <person name="Zeng Q."/>
            <person name="Gargeya S."/>
            <person name="Alvarado L."/>
            <person name="Berlin A."/>
            <person name="Chapman S.B."/>
            <person name="Chen Z."/>
            <person name="Freedman E."/>
            <person name="Gellesch M."/>
            <person name="Goldberg J."/>
            <person name="Griggs A."/>
            <person name="Gujja S."/>
            <person name="Heilman E."/>
            <person name="Heiman D."/>
            <person name="Howarth C."/>
            <person name="Mehta T."/>
            <person name="Neiman D."/>
            <person name="Pearson M."/>
            <person name="Roberts A."/>
            <person name="Saif S."/>
            <person name="Shea T."/>
            <person name="Shenoy N."/>
            <person name="Sisk P."/>
            <person name="Stolte C."/>
            <person name="Sykes S."/>
            <person name="White J."/>
            <person name="Yandava C."/>
            <person name="Burger G."/>
            <person name="Gray M.W."/>
            <person name="Holland P.W.H."/>
            <person name="King N."/>
            <person name="Lang F.B.F."/>
            <person name="Roger A.J."/>
            <person name="Ruiz-Trillo I."/>
            <person name="Haas B."/>
            <person name="Nusbaum C."/>
            <person name="Birren B."/>
        </authorList>
    </citation>
    <scope>NUCLEOTIDE SEQUENCE [LARGE SCALE GENOMIC DNA]</scope>
    <source>
        <strain evidence="3 4">JP610</strain>
    </source>
</reference>
<sequence>MLCIGSSYVPVAAVVDYELTLTCPYRLTADTAIDALTHAIEAYVSRKHSVLSDRYALNSMKTVNKYIREACNNPSSTTAREQLMIAATEGGMAFSISSVAMVHGMSRPLGAVFHVPHGLSNAMLLPDVTRFGIETNPERYAQCAAAMGFASDSASVDNAAAALLEGLEQMCHDLKVPSLSQFGVKESQYRAAIDRMVSEAQASGSPGNNPRVPTDAEMARVYNVVYR</sequence>
<dbReference type="GeneID" id="25904357"/>
<organism evidence="3 4">
    <name type="scientific">Sphaeroforma arctica JP610</name>
    <dbReference type="NCBI Taxonomy" id="667725"/>
    <lineage>
        <taxon>Eukaryota</taxon>
        <taxon>Ichthyosporea</taxon>
        <taxon>Ichthyophonida</taxon>
        <taxon>Sphaeroforma</taxon>
    </lineage>
</organism>
<dbReference type="InterPro" id="IPR018211">
    <property type="entry name" value="ADH_Fe_CS"/>
</dbReference>
<dbReference type="STRING" id="667725.A0A0L0G6Q6"/>
<dbReference type="GO" id="GO:0046872">
    <property type="term" value="F:metal ion binding"/>
    <property type="evidence" value="ECO:0007669"/>
    <property type="project" value="InterPro"/>
</dbReference>
<dbReference type="eggNOG" id="KOG3857">
    <property type="taxonomic scope" value="Eukaryota"/>
</dbReference>
<gene>
    <name evidence="3" type="ORF">SARC_03853</name>
</gene>
<dbReference type="PROSITE" id="PS00913">
    <property type="entry name" value="ADH_IRON_1"/>
    <property type="match status" value="1"/>
</dbReference>
<dbReference type="AlphaFoldDB" id="A0A0L0G6Q6"/>
<dbReference type="GO" id="GO:0004022">
    <property type="term" value="F:alcohol dehydrogenase (NAD+) activity"/>
    <property type="evidence" value="ECO:0007669"/>
    <property type="project" value="TreeGrafter"/>
</dbReference>
<proteinExistence type="predicted"/>
<evidence type="ECO:0000256" key="1">
    <source>
        <dbReference type="ARBA" id="ARBA00023002"/>
    </source>
</evidence>
<accession>A0A0L0G6Q6</accession>
<dbReference type="Gene3D" id="1.20.1090.10">
    <property type="entry name" value="Dehydroquinate synthase-like - alpha domain"/>
    <property type="match status" value="1"/>
</dbReference>
<name>A0A0L0G6Q6_9EUKA</name>
<dbReference type="SUPFAM" id="SSF56796">
    <property type="entry name" value="Dehydroquinate synthase-like"/>
    <property type="match status" value="1"/>
</dbReference>
<dbReference type="FunFam" id="1.20.1090.10:FF:000001">
    <property type="entry name" value="Aldehyde-alcohol dehydrogenase"/>
    <property type="match status" value="1"/>
</dbReference>